<accession>A0A9P6G5L2</accession>
<protein>
    <submittedName>
        <fullName evidence="2">Uncharacterized protein</fullName>
    </submittedName>
</protein>
<proteinExistence type="predicted"/>
<feature type="region of interest" description="Disordered" evidence="1">
    <location>
        <begin position="523"/>
        <end position="550"/>
    </location>
</feature>
<evidence type="ECO:0000256" key="1">
    <source>
        <dbReference type="SAM" id="MobiDB-lite"/>
    </source>
</evidence>
<dbReference type="AlphaFoldDB" id="A0A9P6G5L2"/>
<reference evidence="2" key="1">
    <citation type="journal article" date="2020" name="Mol. Plant Microbe Interact.">
        <title>Genome Sequence of the Biocontrol Agent Coniothyrium minitans strain Conio (IMI 134523).</title>
        <authorList>
            <person name="Patel D."/>
            <person name="Shittu T.A."/>
            <person name="Baroncelli R."/>
            <person name="Muthumeenakshi S."/>
            <person name="Osborne T.H."/>
            <person name="Janganan T.K."/>
            <person name="Sreenivasaprasad S."/>
        </authorList>
    </citation>
    <scope>NUCLEOTIDE SEQUENCE</scope>
    <source>
        <strain evidence="2">Conio</strain>
    </source>
</reference>
<feature type="compositionally biased region" description="Low complexity" evidence="1">
    <location>
        <begin position="393"/>
        <end position="402"/>
    </location>
</feature>
<keyword evidence="3" id="KW-1185">Reference proteome</keyword>
<evidence type="ECO:0000313" key="3">
    <source>
        <dbReference type="Proteomes" id="UP000756921"/>
    </source>
</evidence>
<dbReference type="EMBL" id="WJXW01000017">
    <property type="protein sequence ID" value="KAF9729123.1"/>
    <property type="molecule type" value="Genomic_DNA"/>
</dbReference>
<feature type="region of interest" description="Disordered" evidence="1">
    <location>
        <begin position="371"/>
        <end position="402"/>
    </location>
</feature>
<comment type="caution">
    <text evidence="2">The sequence shown here is derived from an EMBL/GenBank/DDBJ whole genome shotgun (WGS) entry which is preliminary data.</text>
</comment>
<feature type="region of interest" description="Disordered" evidence="1">
    <location>
        <begin position="600"/>
        <end position="672"/>
    </location>
</feature>
<feature type="compositionally biased region" description="Polar residues" evidence="1">
    <location>
        <begin position="524"/>
        <end position="548"/>
    </location>
</feature>
<sequence>MRYDNWDVILFPKDSAVPIQEFRTAFYSTQNEHGRQLPTLTCYIASLPAAAPFRISIHLWVAPAKPSTLIESRRKHSQKVVFAIQLIVDGDRVFHAFYDATSRWPQEIADQRRIATYPQQPASQRGPFLEFPPFHQDVLTQASWNAREHSGRIRLLLSEQLIGKNTNSGEPDLGVANDIVCFDFQHAPQDILEQAGISWPIRNPLYLASDFRGPHISQLRGAQMARPFLPQPSASIFTRPRNADPFTQPSTYPPPHVPQFPRPIMGGKLRRSGLWEPSLENSFYDDLSMESWSTNRTSSHSTLDPSMPDMLYASPIFGQTGDAWAISNPPHELQTGKRDFSKQTRREKGPRQVVVTLGEDQLGHLVQVMSPPKKARESNHTTTQPPMANMGGPAATRPSAAALARKGSYPELRQKKGDNAFVLNVNPTPSQAQDGSHLLSGFSHAGRVPTPHPFVVPHAETNRWNSDVSLRDTSSMHFAFSRPPQSKEEKTSPTPIPTGSGSIKSRKWGIGLLGTSPSLDVRRNQSLLPGVGSTTKSSRAPRDTSNITPPHAHIEDIIDIDAVDDTFIPGHKGGMSSIDSTSRLERKLYSALGEELSFHADADPMPGVENEASAGETDLADIELDPQVTKRKRQGTLGGERDRSPIAKMVREQTNEDQVEESPVMPHLRGGD</sequence>
<evidence type="ECO:0000313" key="2">
    <source>
        <dbReference type="EMBL" id="KAF9729123.1"/>
    </source>
</evidence>
<dbReference type="OrthoDB" id="5417628at2759"/>
<feature type="region of interest" description="Disordered" evidence="1">
    <location>
        <begin position="480"/>
        <end position="507"/>
    </location>
</feature>
<name>A0A9P6G5L2_9PLEO</name>
<gene>
    <name evidence="2" type="ORF">PMIN01_12813</name>
</gene>
<feature type="compositionally biased region" description="Basic and acidic residues" evidence="1">
    <location>
        <begin position="639"/>
        <end position="654"/>
    </location>
</feature>
<dbReference type="Proteomes" id="UP000756921">
    <property type="component" value="Unassembled WGS sequence"/>
</dbReference>
<organism evidence="2 3">
    <name type="scientific">Paraphaeosphaeria minitans</name>
    <dbReference type="NCBI Taxonomy" id="565426"/>
    <lineage>
        <taxon>Eukaryota</taxon>
        <taxon>Fungi</taxon>
        <taxon>Dikarya</taxon>
        <taxon>Ascomycota</taxon>
        <taxon>Pezizomycotina</taxon>
        <taxon>Dothideomycetes</taxon>
        <taxon>Pleosporomycetidae</taxon>
        <taxon>Pleosporales</taxon>
        <taxon>Massarineae</taxon>
        <taxon>Didymosphaeriaceae</taxon>
        <taxon>Paraphaeosphaeria</taxon>
    </lineage>
</organism>